<keyword evidence="2" id="KW-1185">Reference proteome</keyword>
<gene>
    <name evidence="1" type="ORF">DYI37_00175</name>
</gene>
<protein>
    <submittedName>
        <fullName evidence="1">Uncharacterized protein</fullName>
    </submittedName>
</protein>
<accession>A0A371X9N6</accession>
<name>A0A371X9N6_9HYPH</name>
<reference evidence="1 2" key="1">
    <citation type="submission" date="2018-08" db="EMBL/GenBank/DDBJ databases">
        <title>Fulvimarina sp. 85, whole genome shotgun sequence.</title>
        <authorList>
            <person name="Tuo L."/>
        </authorList>
    </citation>
    <scope>NUCLEOTIDE SEQUENCE [LARGE SCALE GENOMIC DNA]</scope>
    <source>
        <strain evidence="1 2">85</strain>
    </source>
</reference>
<sequence>MKTDQVVGELSGCKSDHAMRAHAASVRIAARTFGWQERLGSGSVDVTHRMGNGAPSGVAEFACDFAIERNFSEEER</sequence>
<comment type="caution">
    <text evidence="1">The sequence shown here is derived from an EMBL/GenBank/DDBJ whole genome shotgun (WGS) entry which is preliminary data.</text>
</comment>
<evidence type="ECO:0000313" key="1">
    <source>
        <dbReference type="EMBL" id="RFC65949.1"/>
    </source>
</evidence>
<dbReference type="Proteomes" id="UP000264310">
    <property type="component" value="Unassembled WGS sequence"/>
</dbReference>
<dbReference type="AlphaFoldDB" id="A0A371X9N6"/>
<organism evidence="1 2">
    <name type="scientific">Fulvimarina endophytica</name>
    <dbReference type="NCBI Taxonomy" id="2293836"/>
    <lineage>
        <taxon>Bacteria</taxon>
        <taxon>Pseudomonadati</taxon>
        <taxon>Pseudomonadota</taxon>
        <taxon>Alphaproteobacteria</taxon>
        <taxon>Hyphomicrobiales</taxon>
        <taxon>Aurantimonadaceae</taxon>
        <taxon>Fulvimarina</taxon>
    </lineage>
</organism>
<dbReference type="EMBL" id="QURL01000001">
    <property type="protein sequence ID" value="RFC65949.1"/>
    <property type="molecule type" value="Genomic_DNA"/>
</dbReference>
<proteinExistence type="predicted"/>
<evidence type="ECO:0000313" key="2">
    <source>
        <dbReference type="Proteomes" id="UP000264310"/>
    </source>
</evidence>